<dbReference type="InterPro" id="IPR001048">
    <property type="entry name" value="Asp/Glu/Uridylate_kinase"/>
</dbReference>
<keyword evidence="9 11" id="KW-0665">Pyrimidine biosynthesis</keyword>
<accession>A0A437MJL8</accession>
<evidence type="ECO:0000313" key="13">
    <source>
        <dbReference type="EMBL" id="RVT97823.1"/>
    </source>
</evidence>
<evidence type="ECO:0000256" key="3">
    <source>
        <dbReference type="ARBA" id="ARBA00007614"/>
    </source>
</evidence>
<feature type="binding site" evidence="11">
    <location>
        <position position="175"/>
    </location>
    <ligand>
        <name>ATP</name>
        <dbReference type="ChEBI" id="CHEBI:30616"/>
    </ligand>
</feature>
<dbReference type="PIRSF" id="PIRSF005650">
    <property type="entry name" value="Uridylate_kin"/>
    <property type="match status" value="1"/>
</dbReference>
<evidence type="ECO:0000256" key="9">
    <source>
        <dbReference type="ARBA" id="ARBA00022975"/>
    </source>
</evidence>
<keyword evidence="14" id="KW-1185">Reference proteome</keyword>
<feature type="binding site" evidence="11">
    <location>
        <position position="169"/>
    </location>
    <ligand>
        <name>ATP</name>
        <dbReference type="ChEBI" id="CHEBI:30616"/>
    </ligand>
</feature>
<feature type="binding site" evidence="11">
    <location>
        <position position="62"/>
    </location>
    <ligand>
        <name>ATP</name>
        <dbReference type="ChEBI" id="CHEBI:30616"/>
    </ligand>
</feature>
<evidence type="ECO:0000256" key="2">
    <source>
        <dbReference type="ARBA" id="ARBA00004791"/>
    </source>
</evidence>
<dbReference type="EMBL" id="SACL01000002">
    <property type="protein sequence ID" value="RVT97823.1"/>
    <property type="molecule type" value="Genomic_DNA"/>
</dbReference>
<feature type="binding site" evidence="11">
    <location>
        <position position="61"/>
    </location>
    <ligand>
        <name>UMP</name>
        <dbReference type="ChEBI" id="CHEBI:57865"/>
    </ligand>
</feature>
<dbReference type="HAMAP" id="MF_01220_B">
    <property type="entry name" value="PyrH_B"/>
    <property type="match status" value="1"/>
</dbReference>
<reference evidence="13 14" key="1">
    <citation type="submission" date="2019-01" db="EMBL/GenBank/DDBJ databases">
        <authorList>
            <person name="Chen W.-M."/>
        </authorList>
    </citation>
    <scope>NUCLEOTIDE SEQUENCE [LARGE SCALE GENOMIC DNA]</scope>
    <source>
        <strain evidence="13 14">CCP-6</strain>
    </source>
</reference>
<proteinExistence type="inferred from homology"/>
<feature type="domain" description="Aspartate/glutamate/uridylate kinase" evidence="12">
    <location>
        <begin position="14"/>
        <end position="223"/>
    </location>
</feature>
<evidence type="ECO:0000313" key="14">
    <source>
        <dbReference type="Proteomes" id="UP000282957"/>
    </source>
</evidence>
<keyword evidence="5 11" id="KW-0808">Transferase</keyword>
<keyword evidence="8 11" id="KW-0067">ATP-binding</keyword>
<feature type="binding site" evidence="11">
    <location>
        <position position="170"/>
    </location>
    <ligand>
        <name>ATP</name>
        <dbReference type="ChEBI" id="CHEBI:30616"/>
    </ligand>
</feature>
<dbReference type="UniPathway" id="UPA00159">
    <property type="reaction ID" value="UER00275"/>
</dbReference>
<dbReference type="AlphaFoldDB" id="A0A437MJL8"/>
<dbReference type="InterPro" id="IPR015963">
    <property type="entry name" value="Uridylate_kinase_bac"/>
</dbReference>
<comment type="caution">
    <text evidence="13">The sequence shown here is derived from an EMBL/GenBank/DDBJ whole genome shotgun (WGS) entry which is preliminary data.</text>
</comment>
<evidence type="ECO:0000256" key="10">
    <source>
        <dbReference type="ARBA" id="ARBA00047767"/>
    </source>
</evidence>
<comment type="activity regulation">
    <text evidence="11">Inhibited by UTP.</text>
</comment>
<evidence type="ECO:0000256" key="8">
    <source>
        <dbReference type="ARBA" id="ARBA00022840"/>
    </source>
</evidence>
<dbReference type="EC" id="2.7.4.22" evidence="11"/>
<dbReference type="InterPro" id="IPR036393">
    <property type="entry name" value="AceGlu_kinase-like_sf"/>
</dbReference>
<comment type="caution">
    <text evidence="11">Lacks conserved residue(s) required for the propagation of feature annotation.</text>
</comment>
<dbReference type="GO" id="GO:0033862">
    <property type="term" value="F:UMP kinase activity"/>
    <property type="evidence" value="ECO:0007669"/>
    <property type="project" value="UniProtKB-EC"/>
</dbReference>
<dbReference type="OrthoDB" id="9807458at2"/>
<name>A0A437MJL8_9PROT</name>
<keyword evidence="7 11" id="KW-0418">Kinase</keyword>
<feature type="binding site" evidence="11">
    <location>
        <begin position="142"/>
        <end position="149"/>
    </location>
    <ligand>
        <name>UMP</name>
        <dbReference type="ChEBI" id="CHEBI:57865"/>
    </ligand>
</feature>
<dbReference type="PANTHER" id="PTHR42833:SF4">
    <property type="entry name" value="URIDYLATE KINASE PUMPKIN, CHLOROPLASTIC"/>
    <property type="match status" value="1"/>
</dbReference>
<evidence type="ECO:0000256" key="11">
    <source>
        <dbReference type="HAMAP-Rule" id="MF_01220"/>
    </source>
</evidence>
<comment type="similarity">
    <text evidence="3 11">Belongs to the UMP kinase family.</text>
</comment>
<organism evidence="13 14">
    <name type="scientific">Rhodovarius crocodyli</name>
    <dbReference type="NCBI Taxonomy" id="1979269"/>
    <lineage>
        <taxon>Bacteria</taxon>
        <taxon>Pseudomonadati</taxon>
        <taxon>Pseudomonadota</taxon>
        <taxon>Alphaproteobacteria</taxon>
        <taxon>Acetobacterales</taxon>
        <taxon>Roseomonadaceae</taxon>
        <taxon>Rhodovarius</taxon>
    </lineage>
</organism>
<evidence type="ECO:0000256" key="1">
    <source>
        <dbReference type="ARBA" id="ARBA00004496"/>
    </source>
</evidence>
<feature type="binding site" evidence="11">
    <location>
        <position position="81"/>
    </location>
    <ligand>
        <name>UMP</name>
        <dbReference type="ChEBI" id="CHEBI:57865"/>
    </ligand>
</feature>
<evidence type="ECO:0000256" key="5">
    <source>
        <dbReference type="ARBA" id="ARBA00022679"/>
    </source>
</evidence>
<keyword evidence="6 11" id="KW-0547">Nucleotide-binding</keyword>
<dbReference type="GO" id="GO:0005524">
    <property type="term" value="F:ATP binding"/>
    <property type="evidence" value="ECO:0007669"/>
    <property type="project" value="UniProtKB-KW"/>
</dbReference>
<feature type="binding site" evidence="11">
    <location>
        <position position="66"/>
    </location>
    <ligand>
        <name>ATP</name>
        <dbReference type="ChEBI" id="CHEBI:30616"/>
    </ligand>
</feature>
<sequence length="246" mass="26524">MSETATQAESPTYKRVLLKVSGEALLGGREYGLDNATVKAIAEDVRDTVALGVQVCLVIGGGNIFRGVAGASAGMERAQADYMGMLATVMNALAMQNALERMGVQTRVQSAIEMSSICEPYIRRRAIRHMEKGRVVIFAAGTGNPFFTTDTAAALRAVEMGCEALLKGTQVDGIYSADPRKNPSAEFYTRLTYLEVLARDLQVMDAAAISVARENGLPIIVFNIHEPGAFREVMLGHGRFTTVKDD</sequence>
<evidence type="ECO:0000256" key="7">
    <source>
        <dbReference type="ARBA" id="ARBA00022777"/>
    </source>
</evidence>
<feature type="binding site" evidence="11">
    <location>
        <begin position="19"/>
        <end position="22"/>
    </location>
    <ligand>
        <name>ATP</name>
        <dbReference type="ChEBI" id="CHEBI:30616"/>
    </ligand>
</feature>
<evidence type="ECO:0000256" key="4">
    <source>
        <dbReference type="ARBA" id="ARBA00022490"/>
    </source>
</evidence>
<dbReference type="Pfam" id="PF00696">
    <property type="entry name" value="AA_kinase"/>
    <property type="match status" value="1"/>
</dbReference>
<comment type="subcellular location">
    <subcellularLocation>
        <location evidence="1 11">Cytoplasm</location>
    </subcellularLocation>
</comment>
<dbReference type="CDD" id="cd04254">
    <property type="entry name" value="AAK_UMPK-PyrH-Ec"/>
    <property type="match status" value="1"/>
</dbReference>
<evidence type="ECO:0000256" key="6">
    <source>
        <dbReference type="ARBA" id="ARBA00022741"/>
    </source>
</evidence>
<dbReference type="NCBIfam" id="TIGR02075">
    <property type="entry name" value="pyrH_bact"/>
    <property type="match status" value="1"/>
</dbReference>
<dbReference type="PANTHER" id="PTHR42833">
    <property type="entry name" value="URIDYLATE KINASE"/>
    <property type="match status" value="1"/>
</dbReference>
<feature type="binding site" evidence="11">
    <location>
        <position position="178"/>
    </location>
    <ligand>
        <name>ATP</name>
        <dbReference type="ChEBI" id="CHEBI:30616"/>
    </ligand>
</feature>
<keyword evidence="4 11" id="KW-0963">Cytoplasm</keyword>
<dbReference type="Gene3D" id="3.40.1160.10">
    <property type="entry name" value="Acetylglutamate kinase-like"/>
    <property type="match status" value="1"/>
</dbReference>
<dbReference type="GO" id="GO:0044210">
    <property type="term" value="P:'de novo' CTP biosynthetic process"/>
    <property type="evidence" value="ECO:0007669"/>
    <property type="project" value="UniProtKB-UniRule"/>
</dbReference>
<comment type="function">
    <text evidence="11">Catalyzes the reversible phosphorylation of UMP to UDP.</text>
</comment>
<comment type="catalytic activity">
    <reaction evidence="10 11">
        <text>UMP + ATP = UDP + ADP</text>
        <dbReference type="Rhea" id="RHEA:24400"/>
        <dbReference type="ChEBI" id="CHEBI:30616"/>
        <dbReference type="ChEBI" id="CHEBI:57865"/>
        <dbReference type="ChEBI" id="CHEBI:58223"/>
        <dbReference type="ChEBI" id="CHEBI:456216"/>
        <dbReference type="EC" id="2.7.4.22"/>
    </reaction>
</comment>
<protein>
    <recommendedName>
        <fullName evidence="11">Uridylate kinase</fullName>
        <shortName evidence="11">UK</shortName>
        <ecNumber evidence="11">2.7.4.22</ecNumber>
    </recommendedName>
    <alternativeName>
        <fullName evidence="11">Uridine monophosphate kinase</fullName>
        <shortName evidence="11">UMP kinase</shortName>
        <shortName evidence="11">UMPK</shortName>
    </alternativeName>
</protein>
<gene>
    <name evidence="11" type="primary">pyrH</name>
    <name evidence="13" type="ORF">EOD42_08480</name>
</gene>
<dbReference type="GO" id="GO:0005829">
    <property type="term" value="C:cytosol"/>
    <property type="evidence" value="ECO:0007669"/>
    <property type="project" value="TreeGrafter"/>
</dbReference>
<dbReference type="FunFam" id="3.40.1160.10:FF:000001">
    <property type="entry name" value="Uridylate kinase"/>
    <property type="match status" value="1"/>
</dbReference>
<comment type="pathway">
    <text evidence="2 11">Pyrimidine metabolism; CTP biosynthesis via de novo pathway; UDP from UMP (UMPK route): step 1/1.</text>
</comment>
<dbReference type="InterPro" id="IPR011817">
    <property type="entry name" value="Uridylate_kinase"/>
</dbReference>
<dbReference type="Proteomes" id="UP000282957">
    <property type="component" value="Unassembled WGS sequence"/>
</dbReference>
<evidence type="ECO:0000259" key="12">
    <source>
        <dbReference type="Pfam" id="PF00696"/>
    </source>
</evidence>
<dbReference type="RefSeq" id="WP_127787052.1">
    <property type="nucleotide sequence ID" value="NZ_SACL01000002.1"/>
</dbReference>
<dbReference type="SUPFAM" id="SSF53633">
    <property type="entry name" value="Carbamate kinase-like"/>
    <property type="match status" value="1"/>
</dbReference>
<comment type="subunit">
    <text evidence="11">Homohexamer.</text>
</comment>
<dbReference type="GO" id="GO:0006225">
    <property type="term" value="P:UDP biosynthetic process"/>
    <property type="evidence" value="ECO:0007669"/>
    <property type="project" value="TreeGrafter"/>
</dbReference>